<evidence type="ECO:0000256" key="6">
    <source>
        <dbReference type="ARBA" id="ARBA00022989"/>
    </source>
</evidence>
<evidence type="ECO:0000313" key="12">
    <source>
        <dbReference type="Proteomes" id="UP000188268"/>
    </source>
</evidence>
<dbReference type="SUPFAM" id="SSF48264">
    <property type="entry name" value="Cytochrome P450"/>
    <property type="match status" value="1"/>
</dbReference>
<protein>
    <submittedName>
        <fullName evidence="11">Cytochrome P450</fullName>
    </submittedName>
</protein>
<keyword evidence="6 10" id="KW-1133">Transmembrane helix</keyword>
<evidence type="ECO:0000256" key="9">
    <source>
        <dbReference type="RuleBase" id="RU000461"/>
    </source>
</evidence>
<keyword evidence="12" id="KW-1185">Reference proteome</keyword>
<name>A0A1R3K6Y2_COCAP</name>
<keyword evidence="8 9" id="KW-0408">Iron</keyword>
<keyword evidence="9" id="KW-0560">Oxidoreductase</keyword>
<evidence type="ECO:0000256" key="5">
    <source>
        <dbReference type="ARBA" id="ARBA00022723"/>
    </source>
</evidence>
<dbReference type="OrthoDB" id="1001747at2759"/>
<keyword evidence="5 8" id="KW-0479">Metal-binding</keyword>
<dbReference type="PROSITE" id="PS00086">
    <property type="entry name" value="CYTOCHROME_P450"/>
    <property type="match status" value="1"/>
</dbReference>
<dbReference type="PRINTS" id="PR00463">
    <property type="entry name" value="EP450I"/>
</dbReference>
<dbReference type="InterPro" id="IPR036396">
    <property type="entry name" value="Cyt_P450_sf"/>
</dbReference>
<evidence type="ECO:0000256" key="3">
    <source>
        <dbReference type="ARBA" id="ARBA00022617"/>
    </source>
</evidence>
<dbReference type="GO" id="GO:0016020">
    <property type="term" value="C:membrane"/>
    <property type="evidence" value="ECO:0007669"/>
    <property type="project" value="UniProtKB-SubCell"/>
</dbReference>
<dbReference type="GO" id="GO:0016709">
    <property type="term" value="F:oxidoreductase activity, acting on paired donors, with incorporation or reduction of molecular oxygen, NAD(P)H as one donor, and incorporation of one atom of oxygen"/>
    <property type="evidence" value="ECO:0007669"/>
    <property type="project" value="TreeGrafter"/>
</dbReference>
<sequence length="340" mass="39433">METWFLILISISITYLLKLIIFNLFYPPIKQSLNLPPGPICFPILGNLLLFRKSFNDLYPVIQSLHAKFGPIITFHFGSRPAIFIADRFLAHQALVKDGASFADRPLTFDGSNQNHITTAFYGTKWRLLRRNLTAEILQSSRVKTYSHARKWALERFLNCLKIRSKSGPVRVLEHFQFSMFSLLVLMCFGNKYDDDKIKEIEDVVERLLSNFSRVMTHDVDFNGYMVPRNGIVYIMNGAMGLDPNVWENPMEFKPERFLSDEKAFDISGNKEIKMMPFGAGRRICPGHVLAMLHLEYFVANLVWNFEWKAVDGEEDDMEPKQEFVMTMKNPLRVNLLARF</sequence>
<dbReference type="InterPro" id="IPR051103">
    <property type="entry name" value="Plant_metabolite_P450s"/>
</dbReference>
<comment type="subcellular location">
    <subcellularLocation>
        <location evidence="2">Membrane</location>
        <topology evidence="2">Single-pass membrane protein</topology>
    </subcellularLocation>
</comment>
<dbReference type="PANTHER" id="PTHR24298:SF800">
    <property type="entry name" value="CYTOCHROME P450 89A2-RELATED"/>
    <property type="match status" value="1"/>
</dbReference>
<keyword evidence="9" id="KW-0503">Monooxygenase</keyword>
<keyword evidence="4 10" id="KW-0812">Transmembrane</keyword>
<keyword evidence="7 10" id="KW-0472">Membrane</keyword>
<comment type="caution">
    <text evidence="11">The sequence shown here is derived from an EMBL/GenBank/DDBJ whole genome shotgun (WGS) entry which is preliminary data.</text>
</comment>
<dbReference type="Gramene" id="OMP02853">
    <property type="protein sequence ID" value="OMP02853"/>
    <property type="gene ID" value="CCACVL1_02676"/>
</dbReference>
<proteinExistence type="inferred from homology"/>
<evidence type="ECO:0000256" key="8">
    <source>
        <dbReference type="PIRSR" id="PIRSR602401-1"/>
    </source>
</evidence>
<reference evidence="11 12" key="1">
    <citation type="submission" date="2013-09" db="EMBL/GenBank/DDBJ databases">
        <title>Corchorus capsularis genome sequencing.</title>
        <authorList>
            <person name="Alam M."/>
            <person name="Haque M.S."/>
            <person name="Islam M.S."/>
            <person name="Emdad E.M."/>
            <person name="Islam M.M."/>
            <person name="Ahmed B."/>
            <person name="Halim A."/>
            <person name="Hossen Q.M.M."/>
            <person name="Hossain M.Z."/>
            <person name="Ahmed R."/>
            <person name="Khan M.M."/>
            <person name="Islam R."/>
            <person name="Rashid M.M."/>
            <person name="Khan S.A."/>
            <person name="Rahman M.S."/>
            <person name="Alam M."/>
        </authorList>
    </citation>
    <scope>NUCLEOTIDE SEQUENCE [LARGE SCALE GENOMIC DNA]</scope>
    <source>
        <strain evidence="12">cv. CVL-1</strain>
        <tissue evidence="11">Whole seedling</tissue>
    </source>
</reference>
<evidence type="ECO:0000256" key="10">
    <source>
        <dbReference type="SAM" id="Phobius"/>
    </source>
</evidence>
<evidence type="ECO:0000256" key="4">
    <source>
        <dbReference type="ARBA" id="ARBA00022692"/>
    </source>
</evidence>
<evidence type="ECO:0000256" key="7">
    <source>
        <dbReference type="ARBA" id="ARBA00023136"/>
    </source>
</evidence>
<feature type="binding site" description="axial binding residue" evidence="8">
    <location>
        <position position="285"/>
    </location>
    <ligand>
        <name>heme</name>
        <dbReference type="ChEBI" id="CHEBI:30413"/>
    </ligand>
    <ligandPart>
        <name>Fe</name>
        <dbReference type="ChEBI" id="CHEBI:18248"/>
    </ligandPart>
</feature>
<gene>
    <name evidence="11" type="ORF">CCACVL1_02676</name>
</gene>
<dbReference type="OMA" id="EFMIAST"/>
<keyword evidence="3 8" id="KW-0349">Heme</keyword>
<dbReference type="InterPro" id="IPR017972">
    <property type="entry name" value="Cyt_P450_CS"/>
</dbReference>
<comment type="cofactor">
    <cofactor evidence="1 8">
        <name>heme</name>
        <dbReference type="ChEBI" id="CHEBI:30413"/>
    </cofactor>
</comment>
<organism evidence="11 12">
    <name type="scientific">Corchorus capsularis</name>
    <name type="common">Jute</name>
    <dbReference type="NCBI Taxonomy" id="210143"/>
    <lineage>
        <taxon>Eukaryota</taxon>
        <taxon>Viridiplantae</taxon>
        <taxon>Streptophyta</taxon>
        <taxon>Embryophyta</taxon>
        <taxon>Tracheophyta</taxon>
        <taxon>Spermatophyta</taxon>
        <taxon>Magnoliopsida</taxon>
        <taxon>eudicotyledons</taxon>
        <taxon>Gunneridae</taxon>
        <taxon>Pentapetalae</taxon>
        <taxon>rosids</taxon>
        <taxon>malvids</taxon>
        <taxon>Malvales</taxon>
        <taxon>Malvaceae</taxon>
        <taxon>Grewioideae</taxon>
        <taxon>Apeibeae</taxon>
        <taxon>Corchorus</taxon>
    </lineage>
</organism>
<evidence type="ECO:0000256" key="2">
    <source>
        <dbReference type="ARBA" id="ARBA00004167"/>
    </source>
</evidence>
<dbReference type="InterPro" id="IPR001128">
    <property type="entry name" value="Cyt_P450"/>
</dbReference>
<dbReference type="EMBL" id="AWWV01006158">
    <property type="protein sequence ID" value="OMP02853.1"/>
    <property type="molecule type" value="Genomic_DNA"/>
</dbReference>
<feature type="transmembrane region" description="Helical" evidence="10">
    <location>
        <begin position="6"/>
        <end position="26"/>
    </location>
</feature>
<dbReference type="AlphaFoldDB" id="A0A1R3K6Y2"/>
<comment type="similarity">
    <text evidence="9">Belongs to the cytochrome P450 family.</text>
</comment>
<dbReference type="PANTHER" id="PTHR24298">
    <property type="entry name" value="FLAVONOID 3'-MONOOXYGENASE-RELATED"/>
    <property type="match status" value="1"/>
</dbReference>
<dbReference type="Pfam" id="PF00067">
    <property type="entry name" value="p450"/>
    <property type="match status" value="1"/>
</dbReference>
<evidence type="ECO:0000313" key="11">
    <source>
        <dbReference type="EMBL" id="OMP02853.1"/>
    </source>
</evidence>
<dbReference type="Gene3D" id="1.10.630.10">
    <property type="entry name" value="Cytochrome P450"/>
    <property type="match status" value="2"/>
</dbReference>
<dbReference type="Proteomes" id="UP000188268">
    <property type="component" value="Unassembled WGS sequence"/>
</dbReference>
<dbReference type="GO" id="GO:0005506">
    <property type="term" value="F:iron ion binding"/>
    <property type="evidence" value="ECO:0007669"/>
    <property type="project" value="InterPro"/>
</dbReference>
<dbReference type="GO" id="GO:0020037">
    <property type="term" value="F:heme binding"/>
    <property type="evidence" value="ECO:0007669"/>
    <property type="project" value="InterPro"/>
</dbReference>
<dbReference type="InterPro" id="IPR002401">
    <property type="entry name" value="Cyt_P450_E_grp-I"/>
</dbReference>
<evidence type="ECO:0000256" key="1">
    <source>
        <dbReference type="ARBA" id="ARBA00001971"/>
    </source>
</evidence>
<accession>A0A1R3K6Y2</accession>
<dbReference type="STRING" id="210143.A0A1R3K6Y2"/>